<dbReference type="Gene3D" id="3.30.70.580">
    <property type="entry name" value="Pseudouridine synthase I, catalytic domain, N-terminal subdomain"/>
    <property type="match status" value="1"/>
</dbReference>
<dbReference type="InterPro" id="IPR001406">
    <property type="entry name" value="PsdUridine_synth_TruA"/>
</dbReference>
<dbReference type="EMBL" id="UYYF01004963">
    <property type="protein sequence ID" value="VDN07747.1"/>
    <property type="molecule type" value="Genomic_DNA"/>
</dbReference>
<dbReference type="GO" id="GO:0160147">
    <property type="term" value="F:tRNA pseudouridine(38-40) synthase activity"/>
    <property type="evidence" value="ECO:0007669"/>
    <property type="project" value="UniProtKB-EC"/>
</dbReference>
<dbReference type="InterPro" id="IPR020103">
    <property type="entry name" value="PsdUridine_synth_cat_dom_sf"/>
</dbReference>
<comment type="catalytic activity">
    <reaction evidence="4">
        <text>uridine(38/39/40) in tRNA = pseudouridine(38/39/40) in tRNA</text>
        <dbReference type="Rhea" id="RHEA:22376"/>
        <dbReference type="Rhea" id="RHEA-COMP:10085"/>
        <dbReference type="Rhea" id="RHEA-COMP:10087"/>
        <dbReference type="ChEBI" id="CHEBI:65314"/>
        <dbReference type="ChEBI" id="CHEBI:65315"/>
        <dbReference type="EC" id="5.4.99.12"/>
    </reaction>
</comment>
<evidence type="ECO:0000313" key="8">
    <source>
        <dbReference type="WBParaSite" id="TCLT_0001008401-mRNA-1"/>
    </source>
</evidence>
<evidence type="ECO:0000313" key="6">
    <source>
        <dbReference type="EMBL" id="VDN07747.1"/>
    </source>
</evidence>
<dbReference type="PANTHER" id="PTHR11142">
    <property type="entry name" value="PSEUDOURIDYLATE SYNTHASE"/>
    <property type="match status" value="1"/>
</dbReference>
<name>A0A0N5DA97_THECL</name>
<dbReference type="AlphaFoldDB" id="A0A0N5DA97"/>
<dbReference type="OMA" id="YFGWEYN"/>
<dbReference type="InterPro" id="IPR020094">
    <property type="entry name" value="TruA/RsuA/RluB/E/F_N"/>
</dbReference>
<dbReference type="Gene3D" id="3.30.70.660">
    <property type="entry name" value="Pseudouridine synthase I, catalytic domain, C-terminal subdomain"/>
    <property type="match status" value="1"/>
</dbReference>
<reference evidence="6 7" key="2">
    <citation type="submission" date="2018-11" db="EMBL/GenBank/DDBJ databases">
        <authorList>
            <consortium name="Pathogen Informatics"/>
        </authorList>
    </citation>
    <scope>NUCLEOTIDE SEQUENCE [LARGE SCALE GENOMIC DNA]</scope>
</reference>
<dbReference type="EC" id="5.4.99.12" evidence="4"/>
<dbReference type="NCBIfam" id="TIGR00071">
    <property type="entry name" value="hisT_truA"/>
    <property type="match status" value="1"/>
</dbReference>
<reference evidence="8" key="1">
    <citation type="submission" date="2017-02" db="UniProtKB">
        <authorList>
            <consortium name="WormBaseParasite"/>
        </authorList>
    </citation>
    <scope>IDENTIFICATION</scope>
</reference>
<gene>
    <name evidence="6" type="ORF">TCLT_LOCUS10073</name>
</gene>
<dbReference type="Proteomes" id="UP000276776">
    <property type="component" value="Unassembled WGS sequence"/>
</dbReference>
<organism evidence="8">
    <name type="scientific">Thelazia callipaeda</name>
    <name type="common">Oriental eyeworm</name>
    <name type="synonym">Parasitic nematode</name>
    <dbReference type="NCBI Taxonomy" id="103827"/>
    <lineage>
        <taxon>Eukaryota</taxon>
        <taxon>Metazoa</taxon>
        <taxon>Ecdysozoa</taxon>
        <taxon>Nematoda</taxon>
        <taxon>Chromadorea</taxon>
        <taxon>Rhabditida</taxon>
        <taxon>Spirurina</taxon>
        <taxon>Spiruromorpha</taxon>
        <taxon>Thelazioidea</taxon>
        <taxon>Thelaziidae</taxon>
        <taxon>Thelazia</taxon>
    </lineage>
</organism>
<dbReference type="HAMAP" id="MF_00171">
    <property type="entry name" value="TruA"/>
    <property type="match status" value="1"/>
</dbReference>
<comment type="similarity">
    <text evidence="1 4">Belongs to the tRNA pseudouridine synthase TruA family.</text>
</comment>
<dbReference type="GO" id="GO:1990481">
    <property type="term" value="P:mRNA pseudouridine synthesis"/>
    <property type="evidence" value="ECO:0007669"/>
    <property type="project" value="TreeGrafter"/>
</dbReference>
<dbReference type="PANTHER" id="PTHR11142:SF5">
    <property type="entry name" value="TRNA PSEUDOURIDINE(38_39) SYNTHASE"/>
    <property type="match status" value="1"/>
</dbReference>
<keyword evidence="2 4" id="KW-0819">tRNA processing</keyword>
<dbReference type="SUPFAM" id="SSF55120">
    <property type="entry name" value="Pseudouridine synthase"/>
    <property type="match status" value="1"/>
</dbReference>
<keyword evidence="3 4" id="KW-0413">Isomerase</keyword>
<dbReference type="GO" id="GO:0031119">
    <property type="term" value="P:tRNA pseudouridine synthesis"/>
    <property type="evidence" value="ECO:0007669"/>
    <property type="project" value="TreeGrafter"/>
</dbReference>
<dbReference type="GO" id="GO:0005737">
    <property type="term" value="C:cytoplasm"/>
    <property type="evidence" value="ECO:0007669"/>
    <property type="project" value="TreeGrafter"/>
</dbReference>
<evidence type="ECO:0000259" key="5">
    <source>
        <dbReference type="Pfam" id="PF01416"/>
    </source>
</evidence>
<keyword evidence="7" id="KW-1185">Reference proteome</keyword>
<dbReference type="WBParaSite" id="TCLT_0001008401-mRNA-1">
    <property type="protein sequence ID" value="TCLT_0001008401-mRNA-1"/>
    <property type="gene ID" value="TCLT_0001008401"/>
</dbReference>
<evidence type="ECO:0000256" key="2">
    <source>
        <dbReference type="ARBA" id="ARBA00022694"/>
    </source>
</evidence>
<dbReference type="Pfam" id="PF01416">
    <property type="entry name" value="PseudoU_synth_1"/>
    <property type="match status" value="1"/>
</dbReference>
<dbReference type="OrthoDB" id="25767at2759"/>
<accession>A0A0N5DA97</accession>
<feature type="domain" description="Pseudouridine synthase I TruA alpha/beta" evidence="5">
    <location>
        <begin position="183"/>
        <end position="306"/>
    </location>
</feature>
<evidence type="ECO:0000256" key="1">
    <source>
        <dbReference type="ARBA" id="ARBA00009375"/>
    </source>
</evidence>
<dbReference type="InterPro" id="IPR020097">
    <property type="entry name" value="PsdUridine_synth_TruA_a/b_dom"/>
</dbReference>
<dbReference type="InterPro" id="IPR020095">
    <property type="entry name" value="PsdUridine_synth_TruA_C"/>
</dbReference>
<sequence>MVESINTTSSPSCIKLIGKNNRIFDFSRFPRRRIALMFLYFGWEYNGLVEQREITGTVEEKMKEALIKTKLIESWESCGWSRCGRTDKGVSAFKQVASLIVRSTDVDGEGVSWSVTASESSRIKTTEELNFVKMLNGTLPANIRVIAWAPVANDFNARHQCIQRTYTYAFPKANFDYESMQKACTFLIGEHDFRNFCRIDMSKERIRMSYVRTIDYANVSVISNGLLSTSKQNIDPIDGELLQLTIKASGFLWHQIRCIMALLYEIGCGNEQPEIIAELLDINLTPSKPVYGLAPPFPLCLFDSVYGGVEPLWKYDVDSLKSIKKHILKTWAYYQSLSLILHNMANGIDVFAPELQNDFSGLNEYLKPVGTSTKTYIPIRKRPRCDTLELKQTRLLQKYLK</sequence>
<dbReference type="GO" id="GO:0005634">
    <property type="term" value="C:nucleus"/>
    <property type="evidence" value="ECO:0007669"/>
    <property type="project" value="TreeGrafter"/>
</dbReference>
<proteinExistence type="inferred from homology"/>
<evidence type="ECO:0000256" key="3">
    <source>
        <dbReference type="ARBA" id="ARBA00023235"/>
    </source>
</evidence>
<dbReference type="FunFam" id="3.30.70.580:FF:000007">
    <property type="entry name" value="tRNA pseudouridine synthase"/>
    <property type="match status" value="1"/>
</dbReference>
<evidence type="ECO:0000313" key="7">
    <source>
        <dbReference type="Proteomes" id="UP000276776"/>
    </source>
</evidence>
<dbReference type="GO" id="GO:0003723">
    <property type="term" value="F:RNA binding"/>
    <property type="evidence" value="ECO:0007669"/>
    <property type="project" value="InterPro"/>
</dbReference>
<protein>
    <recommendedName>
        <fullName evidence="4">tRNA pseudouridine synthase</fullName>
        <ecNumber evidence="4">5.4.99.12</ecNumber>
    </recommendedName>
</protein>
<dbReference type="STRING" id="103827.A0A0N5DA97"/>
<evidence type="ECO:0000256" key="4">
    <source>
        <dbReference type="RuleBase" id="RU003792"/>
    </source>
</evidence>